<feature type="chain" id="PRO_5029889001" description="Lipoprotein" evidence="1">
    <location>
        <begin position="32"/>
        <end position="219"/>
    </location>
</feature>
<evidence type="ECO:0000256" key="1">
    <source>
        <dbReference type="SAM" id="SignalP"/>
    </source>
</evidence>
<dbReference type="PROSITE" id="PS51257">
    <property type="entry name" value="PROKAR_LIPOPROTEIN"/>
    <property type="match status" value="1"/>
</dbReference>
<sequence>MKLIERLFIGTVLAAATAGAALSLSCATSVAGPNDKYVHPTKPITDPMEQMAFVCASFDYYGVRDDVYDGVLEDLTRWSRYATQLKGRMNAAMVDCPEHIPAFTALLKTKNQLQQRGSAPTNTATGVPNVRSGAVARAACTPRRHFPFGFDVDGNTYICFVVYQKPSQGHWVAVPPLIGVRDPETQCGTSGGVAQSPEGLPLLCNDSGRWYENTDGLPN</sequence>
<gene>
    <name evidence="2" type="ORF">MALGJ_10070</name>
</gene>
<comment type="caution">
    <text evidence="2">The sequence shown here is derived from an EMBL/GenBank/DDBJ whole genome shotgun (WGS) entry which is preliminary data.</text>
</comment>
<name>A0A7I9Y6P8_MYCAL</name>
<dbReference type="AlphaFoldDB" id="A0A7I9Y6P8"/>
<keyword evidence="1" id="KW-0732">Signal</keyword>
<evidence type="ECO:0008006" key="4">
    <source>
        <dbReference type="Google" id="ProtNLM"/>
    </source>
</evidence>
<evidence type="ECO:0000313" key="3">
    <source>
        <dbReference type="Proteomes" id="UP000465305"/>
    </source>
</evidence>
<dbReference type="RefSeq" id="WP_083039572.1">
    <property type="nucleotide sequence ID" value="NZ_BLKY01000001.1"/>
</dbReference>
<organism evidence="2 3">
    <name type="scientific">Mycolicibacter algericus</name>
    <name type="common">Mycobacterium algericum</name>
    <dbReference type="NCBI Taxonomy" id="1288388"/>
    <lineage>
        <taxon>Bacteria</taxon>
        <taxon>Bacillati</taxon>
        <taxon>Actinomycetota</taxon>
        <taxon>Actinomycetes</taxon>
        <taxon>Mycobacteriales</taxon>
        <taxon>Mycobacteriaceae</taxon>
        <taxon>Mycolicibacter</taxon>
    </lineage>
</organism>
<reference evidence="2 3" key="1">
    <citation type="journal article" date="2019" name="Emerg. Microbes Infect.">
        <title>Comprehensive subspecies identification of 175 nontuberculous mycobacteria species based on 7547 genomic profiles.</title>
        <authorList>
            <person name="Matsumoto Y."/>
            <person name="Kinjo T."/>
            <person name="Motooka D."/>
            <person name="Nabeya D."/>
            <person name="Jung N."/>
            <person name="Uechi K."/>
            <person name="Horii T."/>
            <person name="Iida T."/>
            <person name="Fujita J."/>
            <person name="Nakamura S."/>
        </authorList>
    </citation>
    <scope>NUCLEOTIDE SEQUENCE [LARGE SCALE GENOMIC DNA]</scope>
    <source>
        <strain evidence="2 3">JCM 30723</strain>
    </source>
</reference>
<protein>
    <recommendedName>
        <fullName evidence="4">Lipoprotein</fullName>
    </recommendedName>
</protein>
<dbReference type="Proteomes" id="UP000465305">
    <property type="component" value="Unassembled WGS sequence"/>
</dbReference>
<dbReference type="EMBL" id="BLKY01000001">
    <property type="protein sequence ID" value="GFG84331.1"/>
    <property type="molecule type" value="Genomic_DNA"/>
</dbReference>
<accession>A0A7I9Y6P8</accession>
<feature type="signal peptide" evidence="1">
    <location>
        <begin position="1"/>
        <end position="31"/>
    </location>
</feature>
<proteinExistence type="predicted"/>
<evidence type="ECO:0000313" key="2">
    <source>
        <dbReference type="EMBL" id="GFG84331.1"/>
    </source>
</evidence>